<reference evidence="3" key="1">
    <citation type="journal article" date="2019" name="Int. J. Syst. Evol. Microbiol.">
        <title>The Global Catalogue of Microorganisms (GCM) 10K type strain sequencing project: providing services to taxonomists for standard genome sequencing and annotation.</title>
        <authorList>
            <consortium name="The Broad Institute Genomics Platform"/>
            <consortium name="The Broad Institute Genome Sequencing Center for Infectious Disease"/>
            <person name="Wu L."/>
            <person name="Ma J."/>
        </authorList>
    </citation>
    <scope>NUCLEOTIDE SEQUENCE [LARGE SCALE GENOMIC DNA]</scope>
    <source>
        <strain evidence="3">CGMCC 1.15809</strain>
    </source>
</reference>
<keyword evidence="3" id="KW-1185">Reference proteome</keyword>
<comment type="caution">
    <text evidence="2">The sequence shown here is derived from an EMBL/GenBank/DDBJ whole genome shotgun (WGS) entry which is preliminary data.</text>
</comment>
<gene>
    <name evidence="2" type="ORF">ACFP3M_24135</name>
</gene>
<dbReference type="EMBL" id="JBHSPW010000012">
    <property type="protein sequence ID" value="MFC5895889.1"/>
    <property type="molecule type" value="Genomic_DNA"/>
</dbReference>
<evidence type="ECO:0008006" key="4">
    <source>
        <dbReference type="Google" id="ProtNLM"/>
    </source>
</evidence>
<evidence type="ECO:0000313" key="2">
    <source>
        <dbReference type="EMBL" id="MFC5895889.1"/>
    </source>
</evidence>
<name>A0ABW1FPN2_9ACTN</name>
<organism evidence="2 3">
    <name type="scientific">Streptomyces ramulosus</name>
    <dbReference type="NCBI Taxonomy" id="47762"/>
    <lineage>
        <taxon>Bacteria</taxon>
        <taxon>Bacillati</taxon>
        <taxon>Actinomycetota</taxon>
        <taxon>Actinomycetes</taxon>
        <taxon>Kitasatosporales</taxon>
        <taxon>Streptomycetaceae</taxon>
        <taxon>Streptomyces</taxon>
    </lineage>
</organism>
<keyword evidence="1" id="KW-0472">Membrane</keyword>
<dbReference type="RefSeq" id="WP_345078376.1">
    <property type="nucleotide sequence ID" value="NZ_BAAAWG010000002.1"/>
</dbReference>
<evidence type="ECO:0000256" key="1">
    <source>
        <dbReference type="SAM" id="Phobius"/>
    </source>
</evidence>
<protein>
    <recommendedName>
        <fullName evidence="4">Integral membrane protein</fullName>
    </recommendedName>
</protein>
<keyword evidence="1" id="KW-1133">Transmembrane helix</keyword>
<sequence length="114" mass="11415">MTTPGPDLATPTTPDPFAPSTPAVRVFAGIGLLLLVLAFGAFVVIALRQAYTGDGASGPLVSLAPWSLALSAVTGLAALCLPNAAMSHTVRSRTVALQYGLALAGPVLAAIDFA</sequence>
<feature type="transmembrane region" description="Helical" evidence="1">
    <location>
        <begin position="94"/>
        <end position="111"/>
    </location>
</feature>
<accession>A0ABW1FPN2</accession>
<evidence type="ECO:0000313" key="3">
    <source>
        <dbReference type="Proteomes" id="UP001596241"/>
    </source>
</evidence>
<dbReference type="Proteomes" id="UP001596241">
    <property type="component" value="Unassembled WGS sequence"/>
</dbReference>
<keyword evidence="1" id="KW-0812">Transmembrane</keyword>
<feature type="transmembrane region" description="Helical" evidence="1">
    <location>
        <begin position="26"/>
        <end position="51"/>
    </location>
</feature>
<feature type="transmembrane region" description="Helical" evidence="1">
    <location>
        <begin position="63"/>
        <end position="82"/>
    </location>
</feature>
<proteinExistence type="predicted"/>